<evidence type="ECO:0000313" key="4">
    <source>
        <dbReference type="Proteomes" id="UP001159641"/>
    </source>
</evidence>
<evidence type="ECO:0000313" key="3">
    <source>
        <dbReference type="EMBL" id="KAJ8788860.1"/>
    </source>
</evidence>
<feature type="region of interest" description="Disordered" evidence="1">
    <location>
        <begin position="1"/>
        <end position="38"/>
    </location>
</feature>
<name>A0AB34HD30_ESCRO</name>
<accession>A0AB34HD30</accession>
<comment type="caution">
    <text evidence="3">The sequence shown here is derived from an EMBL/GenBank/DDBJ whole genome shotgun (WGS) entry which is preliminary data.</text>
</comment>
<proteinExistence type="predicted"/>
<keyword evidence="2" id="KW-0812">Transmembrane</keyword>
<protein>
    <submittedName>
        <fullName evidence="3">Uncharacterized protein</fullName>
    </submittedName>
</protein>
<evidence type="ECO:0000256" key="2">
    <source>
        <dbReference type="SAM" id="Phobius"/>
    </source>
</evidence>
<keyword evidence="4" id="KW-1185">Reference proteome</keyword>
<sequence length="118" mass="13068">MRKLSQKSGGGTGEPRDDGVMRLSSTDKRSGKIHAGREGAEIEPWEDADYLVYKVTDRFGFLHEEELPYHNAAMERVSPALRLFTVTGELTFIRGVKPATFVIVSAVLYVSAAVIVRI</sequence>
<organism evidence="3 4">
    <name type="scientific">Eschrichtius robustus</name>
    <name type="common">California gray whale</name>
    <name type="synonym">Eschrichtius gibbosus</name>
    <dbReference type="NCBI Taxonomy" id="9764"/>
    <lineage>
        <taxon>Eukaryota</taxon>
        <taxon>Metazoa</taxon>
        <taxon>Chordata</taxon>
        <taxon>Craniata</taxon>
        <taxon>Vertebrata</taxon>
        <taxon>Euteleostomi</taxon>
        <taxon>Mammalia</taxon>
        <taxon>Eutheria</taxon>
        <taxon>Laurasiatheria</taxon>
        <taxon>Artiodactyla</taxon>
        <taxon>Whippomorpha</taxon>
        <taxon>Cetacea</taxon>
        <taxon>Mysticeti</taxon>
        <taxon>Eschrichtiidae</taxon>
        <taxon>Eschrichtius</taxon>
    </lineage>
</organism>
<feature type="transmembrane region" description="Helical" evidence="2">
    <location>
        <begin position="99"/>
        <end position="116"/>
    </location>
</feature>
<dbReference type="AlphaFoldDB" id="A0AB34HD30"/>
<evidence type="ECO:0000256" key="1">
    <source>
        <dbReference type="SAM" id="MobiDB-lite"/>
    </source>
</evidence>
<dbReference type="Proteomes" id="UP001159641">
    <property type="component" value="Unassembled WGS sequence"/>
</dbReference>
<gene>
    <name evidence="3" type="ORF">J1605_005156</name>
</gene>
<feature type="compositionally biased region" description="Basic and acidic residues" evidence="1">
    <location>
        <begin position="14"/>
        <end position="38"/>
    </location>
</feature>
<keyword evidence="2" id="KW-1133">Transmembrane helix</keyword>
<reference evidence="3 4" key="1">
    <citation type="submission" date="2022-11" db="EMBL/GenBank/DDBJ databases">
        <title>Whole genome sequence of Eschrichtius robustus ER-17-0199.</title>
        <authorList>
            <person name="Bruniche-Olsen A."/>
            <person name="Black A.N."/>
            <person name="Fields C.J."/>
            <person name="Walden K."/>
            <person name="Dewoody J.A."/>
        </authorList>
    </citation>
    <scope>NUCLEOTIDE SEQUENCE [LARGE SCALE GENOMIC DNA]</scope>
    <source>
        <strain evidence="3">ER-17-0199</strain>
        <tissue evidence="3">Blubber</tissue>
    </source>
</reference>
<keyword evidence="2" id="KW-0472">Membrane</keyword>
<dbReference type="EMBL" id="JAIQCJ010001564">
    <property type="protein sequence ID" value="KAJ8788860.1"/>
    <property type="molecule type" value="Genomic_DNA"/>
</dbReference>